<comment type="caution">
    <text evidence="1">The sequence shown here is derived from an EMBL/GenBank/DDBJ whole genome shotgun (WGS) entry which is preliminary data.</text>
</comment>
<protein>
    <submittedName>
        <fullName evidence="1">Uncharacterized protein</fullName>
    </submittedName>
</protein>
<dbReference type="OrthoDB" id="2723743at2759"/>
<dbReference type="Proteomes" id="UP000230002">
    <property type="component" value="Unassembled WGS sequence"/>
</dbReference>
<evidence type="ECO:0000313" key="2">
    <source>
        <dbReference type="Proteomes" id="UP000230002"/>
    </source>
</evidence>
<gene>
    <name evidence="1" type="ORF">GSI_08507</name>
</gene>
<keyword evidence="2" id="KW-1185">Reference proteome</keyword>
<proteinExistence type="predicted"/>
<reference evidence="1 2" key="1">
    <citation type="journal article" date="2015" name="Sci. Rep.">
        <title>Chromosome-level genome map provides insights into diverse defense mechanisms in the medicinal fungus Ganoderma sinense.</title>
        <authorList>
            <person name="Zhu Y."/>
            <person name="Xu J."/>
            <person name="Sun C."/>
            <person name="Zhou S."/>
            <person name="Xu H."/>
            <person name="Nelson D.R."/>
            <person name="Qian J."/>
            <person name="Song J."/>
            <person name="Luo H."/>
            <person name="Xiang L."/>
            <person name="Li Y."/>
            <person name="Xu Z."/>
            <person name="Ji A."/>
            <person name="Wang L."/>
            <person name="Lu S."/>
            <person name="Hayward A."/>
            <person name="Sun W."/>
            <person name="Li X."/>
            <person name="Schwartz D.C."/>
            <person name="Wang Y."/>
            <person name="Chen S."/>
        </authorList>
    </citation>
    <scope>NUCLEOTIDE SEQUENCE [LARGE SCALE GENOMIC DNA]</scope>
    <source>
        <strain evidence="1 2">ZZ0214-1</strain>
    </source>
</reference>
<organism evidence="1 2">
    <name type="scientific">Ganoderma sinense ZZ0214-1</name>
    <dbReference type="NCBI Taxonomy" id="1077348"/>
    <lineage>
        <taxon>Eukaryota</taxon>
        <taxon>Fungi</taxon>
        <taxon>Dikarya</taxon>
        <taxon>Basidiomycota</taxon>
        <taxon>Agaricomycotina</taxon>
        <taxon>Agaricomycetes</taxon>
        <taxon>Polyporales</taxon>
        <taxon>Polyporaceae</taxon>
        <taxon>Ganoderma</taxon>
    </lineage>
</organism>
<dbReference type="AlphaFoldDB" id="A0A2G8S3W8"/>
<dbReference type="EMBL" id="AYKW01000023">
    <property type="protein sequence ID" value="PIL28469.1"/>
    <property type="molecule type" value="Genomic_DNA"/>
</dbReference>
<name>A0A2G8S3W8_9APHY</name>
<evidence type="ECO:0000313" key="1">
    <source>
        <dbReference type="EMBL" id="PIL28469.1"/>
    </source>
</evidence>
<dbReference type="STRING" id="1077348.A0A2G8S3W8"/>
<sequence>MRDLDFWNKQDFEKHRTSSSAPRWRVALEEPRVVNSAAPVGLWRNCYDPGWLKKLDAPRRRLLKIINEDFDFTMPDYKDSIIKGEDGGGGEEGGEEGET</sequence>
<accession>A0A2G8S3W8</accession>